<evidence type="ECO:0000313" key="4">
    <source>
        <dbReference type="Proteomes" id="UP000228920"/>
    </source>
</evidence>
<feature type="compositionally biased region" description="Polar residues" evidence="1">
    <location>
        <begin position="180"/>
        <end position="194"/>
    </location>
</feature>
<dbReference type="EMBL" id="PFNL01000065">
    <property type="protein sequence ID" value="PIZ47089.1"/>
    <property type="molecule type" value="Genomic_DNA"/>
</dbReference>
<dbReference type="Proteomes" id="UP000228920">
    <property type="component" value="Unassembled WGS sequence"/>
</dbReference>
<keyword evidence="2" id="KW-1133">Transmembrane helix</keyword>
<name>A0A2M7TK79_UNCKA</name>
<reference evidence="4" key="1">
    <citation type="submission" date="2017-09" db="EMBL/GenBank/DDBJ databases">
        <title>Depth-based differentiation of microbial function through sediment-hosted aquifers and enrichment of novel symbionts in the deep terrestrial subsurface.</title>
        <authorList>
            <person name="Probst A.J."/>
            <person name="Ladd B."/>
            <person name="Jarett J.K."/>
            <person name="Geller-Mcgrath D.E."/>
            <person name="Sieber C.M.K."/>
            <person name="Emerson J.B."/>
            <person name="Anantharaman K."/>
            <person name="Thomas B.C."/>
            <person name="Malmstrom R."/>
            <person name="Stieglmeier M."/>
            <person name="Klingl A."/>
            <person name="Woyke T."/>
            <person name="Ryan C.M."/>
            <person name="Banfield J.F."/>
        </authorList>
    </citation>
    <scope>NUCLEOTIDE SEQUENCE [LARGE SCALE GENOMIC DNA]</scope>
</reference>
<protein>
    <recommendedName>
        <fullName evidence="5">HTH merR-type domain-containing protein</fullName>
    </recommendedName>
</protein>
<evidence type="ECO:0000313" key="3">
    <source>
        <dbReference type="EMBL" id="PIZ47089.1"/>
    </source>
</evidence>
<evidence type="ECO:0000256" key="1">
    <source>
        <dbReference type="SAM" id="MobiDB-lite"/>
    </source>
</evidence>
<dbReference type="AlphaFoldDB" id="A0A2M7TK79"/>
<evidence type="ECO:0008006" key="5">
    <source>
        <dbReference type="Google" id="ProtNLM"/>
    </source>
</evidence>
<accession>A0A2M7TK79</accession>
<comment type="caution">
    <text evidence="3">The sequence shown here is derived from an EMBL/GenBank/DDBJ whole genome shotgun (WGS) entry which is preliminary data.</text>
</comment>
<evidence type="ECO:0000256" key="2">
    <source>
        <dbReference type="SAM" id="Phobius"/>
    </source>
</evidence>
<feature type="region of interest" description="Disordered" evidence="1">
    <location>
        <begin position="165"/>
        <end position="194"/>
    </location>
</feature>
<organism evidence="3 4">
    <name type="scientific">candidate division WWE3 bacterium CG_4_10_14_0_2_um_filter_41_14</name>
    <dbReference type="NCBI Taxonomy" id="1975072"/>
    <lineage>
        <taxon>Bacteria</taxon>
        <taxon>Katanobacteria</taxon>
    </lineage>
</organism>
<feature type="non-terminal residue" evidence="3">
    <location>
        <position position="600"/>
    </location>
</feature>
<dbReference type="Gene3D" id="1.10.1660.10">
    <property type="match status" value="1"/>
</dbReference>
<keyword evidence="2" id="KW-0472">Membrane</keyword>
<proteinExistence type="predicted"/>
<sequence length="600" mass="63737">MSVGATFIVTGKQIRKPYYAGKLAHMTDPQHTADYSDQNSEKLANSSELVSVHELIKLLKEGGIRIGRTGSDSYNTLRYYTKIGFLPHMVRKFSEHDNSVVGHYPLSVVKTLKTVESLKKQGMTNPDIYDYLVSQDVKDEEHAQGSVEKHKAPVIIPALVSSVKPAMTRQHAPAPRDESSNSTRPVSAQKPVSSPSNRVSFAAAALAIVAIFAGGLSIFWGLTPTQVSQINTTVAEYNKGFVRNFMCNVASDLAGYIGYSCDDQQNSLAQGDVGHVLAQETQIGLSDAMFVEYNHAAIFSDTKYATMRLDNFALEVDGEWIGPDFLVAQSRGEGVFYVQAGGSFWALGNGSVSSFTVRDGLVVSGSSQLSDLTVKGTSVFDRDVKLNGLTTLAKSLTTGDAEFAGGIRVTNGDITLDGNFIVDGPQSIVGSGTLMINPNGNLYLQSVNNYIDENGEFVVGGIRTGQFSYNGDISVTANSETSNSMVTVSNPSAGYVANFIVEGDIAVQGGMITLANGETIDAKTADTLTLRSDGDIAFVLGDNQGNNKLIVYDSTGTQEVFSVDSSGGSGQTGGVTITGTFTLTGDFLATGDTTLTGDLT</sequence>
<gene>
    <name evidence="3" type="ORF">COY32_02205</name>
</gene>
<keyword evidence="2" id="KW-0812">Transmembrane</keyword>
<feature type="transmembrane region" description="Helical" evidence="2">
    <location>
        <begin position="199"/>
        <end position="222"/>
    </location>
</feature>